<feature type="domain" description="Cell wall-active antibiotics response LiaF-like C-terminal" evidence="2">
    <location>
        <begin position="145"/>
        <end position="249"/>
    </location>
</feature>
<evidence type="ECO:0000256" key="1">
    <source>
        <dbReference type="SAM" id="Phobius"/>
    </source>
</evidence>
<feature type="transmembrane region" description="Helical" evidence="1">
    <location>
        <begin position="7"/>
        <end position="26"/>
    </location>
</feature>
<dbReference type="InterPro" id="IPR054331">
    <property type="entry name" value="LiaF_TM"/>
</dbReference>
<feature type="domain" description="LiaF transmembrane" evidence="3">
    <location>
        <begin position="8"/>
        <end position="112"/>
    </location>
</feature>
<keyword evidence="1" id="KW-1133">Transmembrane helix</keyword>
<protein>
    <submittedName>
        <fullName evidence="4">Lia operon protein LiaF</fullName>
    </submittedName>
</protein>
<feature type="transmembrane region" description="Helical" evidence="1">
    <location>
        <begin position="38"/>
        <end position="56"/>
    </location>
</feature>
<evidence type="ECO:0000259" key="2">
    <source>
        <dbReference type="Pfam" id="PF09922"/>
    </source>
</evidence>
<proteinExistence type="predicted"/>
<dbReference type="InterPro" id="IPR024425">
    <property type="entry name" value="LiaF-like_C"/>
</dbReference>
<keyword evidence="5" id="KW-1185">Reference proteome</keyword>
<dbReference type="InterPro" id="IPR047793">
    <property type="entry name" value="LiaF_C"/>
</dbReference>
<feature type="transmembrane region" description="Helical" evidence="1">
    <location>
        <begin position="94"/>
        <end position="114"/>
    </location>
</feature>
<name>A0ABS2QBL3_9BACL</name>
<gene>
    <name evidence="4" type="ORF">JOC27_001800</name>
</gene>
<evidence type="ECO:0000313" key="4">
    <source>
        <dbReference type="EMBL" id="MBM7658347.1"/>
    </source>
</evidence>
<keyword evidence="1" id="KW-0472">Membrane</keyword>
<sequence>MSLGKAGMALAIICIGIYFFLQNLHIISPGMMSQFGNFIPLIIIAFALLLLLAPLLHGHRPHMFWGLLLGLYGSLLLADQYGKLTFHSQDFWKLWPYLIVYFGLSLLFGHTHAIHHRKRLEGRVHHKMSSDGGAAWRLTEKFVNEATFRSDNWMAQSLDEHVRIGDYLFDFTKAFIPDETIPIHLSGWLGDIKITVPEDLAFQMHLKAKVGEAKIGNNKQSGMLKNISYKTANYDEASRRLDFDFDFQVIDLRINQV</sequence>
<comment type="caution">
    <text evidence="4">The sequence shown here is derived from an EMBL/GenBank/DDBJ whole genome shotgun (WGS) entry which is preliminary data.</text>
</comment>
<accession>A0ABS2QBL3</accession>
<dbReference type="Proteomes" id="UP000823201">
    <property type="component" value="Unassembled WGS sequence"/>
</dbReference>
<organism evidence="4 5">
    <name type="scientific">Sporolactobacillus spathodeae</name>
    <dbReference type="NCBI Taxonomy" id="1465502"/>
    <lineage>
        <taxon>Bacteria</taxon>
        <taxon>Bacillati</taxon>
        <taxon>Bacillota</taxon>
        <taxon>Bacilli</taxon>
        <taxon>Bacillales</taxon>
        <taxon>Sporolactobacillaceae</taxon>
        <taxon>Sporolactobacillus</taxon>
    </lineage>
</organism>
<keyword evidence="1" id="KW-0812">Transmembrane</keyword>
<dbReference type="Pfam" id="PF09922">
    <property type="entry name" value="LiaF-like_C"/>
    <property type="match status" value="1"/>
</dbReference>
<evidence type="ECO:0000313" key="5">
    <source>
        <dbReference type="Proteomes" id="UP000823201"/>
    </source>
</evidence>
<reference evidence="4 5" key="1">
    <citation type="submission" date="2021-01" db="EMBL/GenBank/DDBJ databases">
        <title>Genomic Encyclopedia of Type Strains, Phase IV (KMG-IV): sequencing the most valuable type-strain genomes for metagenomic binning, comparative biology and taxonomic classification.</title>
        <authorList>
            <person name="Goeker M."/>
        </authorList>
    </citation>
    <scope>NUCLEOTIDE SEQUENCE [LARGE SCALE GENOMIC DNA]</scope>
    <source>
        <strain evidence="4 5">DSM 100968</strain>
    </source>
</reference>
<dbReference type="NCBIfam" id="NF040535">
    <property type="entry name" value="LiaF_C_term"/>
    <property type="match status" value="1"/>
</dbReference>
<dbReference type="Pfam" id="PF22570">
    <property type="entry name" value="LiaF-TM"/>
    <property type="match status" value="1"/>
</dbReference>
<dbReference type="EMBL" id="JAFBEV010000015">
    <property type="protein sequence ID" value="MBM7658347.1"/>
    <property type="molecule type" value="Genomic_DNA"/>
</dbReference>
<evidence type="ECO:0000259" key="3">
    <source>
        <dbReference type="Pfam" id="PF22570"/>
    </source>
</evidence>
<feature type="transmembrane region" description="Helical" evidence="1">
    <location>
        <begin position="63"/>
        <end position="82"/>
    </location>
</feature>